<name>A0A267GS22_9PLAT</name>
<keyword evidence="6" id="KW-1185">Reference proteome</keyword>
<keyword evidence="3" id="KW-0472">Membrane</keyword>
<dbReference type="Gene3D" id="3.40.50.720">
    <property type="entry name" value="NAD(P)-binding Rossmann-like Domain"/>
    <property type="match status" value="1"/>
</dbReference>
<dbReference type="InterPro" id="IPR002225">
    <property type="entry name" value="3Beta_OHSteriod_DH/Estase"/>
</dbReference>
<evidence type="ECO:0000313" key="6">
    <source>
        <dbReference type="Proteomes" id="UP000215902"/>
    </source>
</evidence>
<dbReference type="EMBL" id="NIVC01000173">
    <property type="protein sequence ID" value="PAA88831.1"/>
    <property type="molecule type" value="Genomic_DNA"/>
</dbReference>
<comment type="caution">
    <text evidence="5">The sequence shown here is derived from an EMBL/GenBank/DDBJ whole genome shotgun (WGS) entry which is preliminary data.</text>
</comment>
<evidence type="ECO:0000259" key="4">
    <source>
        <dbReference type="Pfam" id="PF01073"/>
    </source>
</evidence>
<dbReference type="AlphaFoldDB" id="A0A267GS22"/>
<feature type="transmembrane region" description="Helical" evidence="3">
    <location>
        <begin position="301"/>
        <end position="320"/>
    </location>
</feature>
<feature type="domain" description="3-beta hydroxysteroid dehydrogenase/isomerase" evidence="4">
    <location>
        <begin position="20"/>
        <end position="305"/>
    </location>
</feature>
<keyword evidence="3" id="KW-0812">Transmembrane</keyword>
<dbReference type="GO" id="GO:0006694">
    <property type="term" value="P:steroid biosynthetic process"/>
    <property type="evidence" value="ECO:0007669"/>
    <property type="project" value="InterPro"/>
</dbReference>
<organism evidence="5 6">
    <name type="scientific">Macrostomum lignano</name>
    <dbReference type="NCBI Taxonomy" id="282301"/>
    <lineage>
        <taxon>Eukaryota</taxon>
        <taxon>Metazoa</taxon>
        <taxon>Spiralia</taxon>
        <taxon>Lophotrochozoa</taxon>
        <taxon>Platyhelminthes</taxon>
        <taxon>Rhabditophora</taxon>
        <taxon>Macrostomorpha</taxon>
        <taxon>Macrostomida</taxon>
        <taxon>Macrostomidae</taxon>
        <taxon>Macrostomum</taxon>
    </lineage>
</organism>
<dbReference type="FunFam" id="3.40.50.720:FF:000495">
    <property type="entry name" value="3 hydroxysteroid dehydrogenase, putative"/>
    <property type="match status" value="1"/>
</dbReference>
<dbReference type="Proteomes" id="UP000215902">
    <property type="component" value="Unassembled WGS sequence"/>
</dbReference>
<gene>
    <name evidence="5" type="ORF">BOX15_Mlig003035g1</name>
</gene>
<dbReference type="STRING" id="282301.A0A267GS22"/>
<evidence type="ECO:0000256" key="2">
    <source>
        <dbReference type="ARBA" id="ARBA00023002"/>
    </source>
</evidence>
<accession>A0A267GS22</accession>
<keyword evidence="2 3" id="KW-0560">Oxidoreductase</keyword>
<dbReference type="SUPFAM" id="SSF51735">
    <property type="entry name" value="NAD(P)-binding Rossmann-fold domains"/>
    <property type="match status" value="1"/>
</dbReference>
<sequence>MISANSSNRRSAVQPRATVLVTGGSGFLGKKLIKQLASCSEVAVIIALDIRPLPAGFCLDDTDGSTALRFVSADVTDKAQLVPAFRNVDCVIHTAALIELGLYPDVVRMNDVNILGTQNVIDACRECRVPNLIFTSTSELGRCYKPVEGFTEADIDATEGSGKGEVDLLNGYATSKRLAERSVLDANCSSFGGDNNNSRPLCTLIIRPVGIYGEGDLKFIPTFIRAGKRFFGLMPHLGSPDAQIQRVYVGNVAWAHVCAMRCLLDPSMRQQISGQAYLVTDDTPLNSNFQFVRPFLRAHGVRLLGVSVPLVLVFIFWWLLELLAMAISPIVRVPLAFTKNELYLACTTCYYDAGKIRSRLKYAPVYSPEDSFARSLAYYSAMEI</sequence>
<reference evidence="5 6" key="1">
    <citation type="submission" date="2017-06" db="EMBL/GenBank/DDBJ databases">
        <title>A platform for efficient transgenesis in Macrostomum lignano, a flatworm model organism for stem cell research.</title>
        <authorList>
            <person name="Berezikov E."/>
        </authorList>
    </citation>
    <scope>NUCLEOTIDE SEQUENCE [LARGE SCALE GENOMIC DNA]</scope>
    <source>
        <strain evidence="5">DV1</strain>
        <tissue evidence="5">Whole organism</tissue>
    </source>
</reference>
<dbReference type="OrthoDB" id="10262413at2759"/>
<dbReference type="PANTHER" id="PTHR43245:SF51">
    <property type="entry name" value="SHORT CHAIN DEHYDROGENASE_REDUCTASE FAMILY 42E, MEMBER 2"/>
    <property type="match status" value="1"/>
</dbReference>
<dbReference type="InterPro" id="IPR036291">
    <property type="entry name" value="NAD(P)-bd_dom_sf"/>
</dbReference>
<protein>
    <recommendedName>
        <fullName evidence="4">3-beta hydroxysteroid dehydrogenase/isomerase domain-containing protein</fullName>
    </recommendedName>
</protein>
<dbReference type="PANTHER" id="PTHR43245">
    <property type="entry name" value="BIFUNCTIONAL POLYMYXIN RESISTANCE PROTEIN ARNA"/>
    <property type="match status" value="1"/>
</dbReference>
<evidence type="ECO:0000256" key="1">
    <source>
        <dbReference type="ARBA" id="ARBA00009219"/>
    </source>
</evidence>
<dbReference type="GO" id="GO:0016616">
    <property type="term" value="F:oxidoreductase activity, acting on the CH-OH group of donors, NAD or NADP as acceptor"/>
    <property type="evidence" value="ECO:0007669"/>
    <property type="project" value="InterPro"/>
</dbReference>
<proteinExistence type="inferred from homology"/>
<evidence type="ECO:0000313" key="5">
    <source>
        <dbReference type="EMBL" id="PAA88831.1"/>
    </source>
</evidence>
<dbReference type="Pfam" id="PF01073">
    <property type="entry name" value="3Beta_HSD"/>
    <property type="match status" value="1"/>
</dbReference>
<comment type="similarity">
    <text evidence="1 3">Belongs to the 3-beta-HSD family.</text>
</comment>
<keyword evidence="3" id="KW-1133">Transmembrane helix</keyword>
<evidence type="ECO:0000256" key="3">
    <source>
        <dbReference type="RuleBase" id="RU004475"/>
    </source>
</evidence>
<dbReference type="InterPro" id="IPR050177">
    <property type="entry name" value="Lipid_A_modif_metabolic_enz"/>
</dbReference>